<dbReference type="EMBL" id="VMBF01000005">
    <property type="protein sequence ID" value="TSJ76026.1"/>
    <property type="molecule type" value="Genomic_DNA"/>
</dbReference>
<reference evidence="6 7" key="2">
    <citation type="submission" date="2019-07" db="EMBL/GenBank/DDBJ databases">
        <title>Algibacter marinivivus sp. nov., isolated from the surface of a marine red alga.</title>
        <authorList>
            <person name="Zhong X."/>
            <person name="Xu W."/>
            <person name="Zhang Y."/>
            <person name="Zhang Q."/>
            <person name="Du Z."/>
        </authorList>
    </citation>
    <scope>NUCLEOTIDE SEQUENCE [LARGE SCALE GENOMIC DNA]</scope>
    <source>
        <strain evidence="6 7">RU-4-M-4</strain>
    </source>
</reference>
<gene>
    <name evidence="5" type="ORF">F2B50_09300</name>
    <name evidence="6" type="ORF">FPF71_09300</name>
</gene>
<comment type="similarity">
    <text evidence="1">Belongs to the FGGY kinase family.</text>
</comment>
<organism evidence="5 8">
    <name type="scientific">Algibacter amylolyticus</name>
    <dbReference type="NCBI Taxonomy" id="1608400"/>
    <lineage>
        <taxon>Bacteria</taxon>
        <taxon>Pseudomonadati</taxon>
        <taxon>Bacteroidota</taxon>
        <taxon>Flavobacteriia</taxon>
        <taxon>Flavobacteriales</taxon>
        <taxon>Flavobacteriaceae</taxon>
        <taxon>Algibacter</taxon>
    </lineage>
</organism>
<dbReference type="Proteomes" id="UP000315145">
    <property type="component" value="Unassembled WGS sequence"/>
</dbReference>
<dbReference type="Proteomes" id="UP000322315">
    <property type="component" value="Unassembled WGS sequence"/>
</dbReference>
<evidence type="ECO:0000313" key="8">
    <source>
        <dbReference type="Proteomes" id="UP000322315"/>
    </source>
</evidence>
<dbReference type="RefSeq" id="WP_241678360.1">
    <property type="nucleotide sequence ID" value="NZ_VMBF01000005.1"/>
</dbReference>
<dbReference type="InterPro" id="IPR050406">
    <property type="entry name" value="FGGY_Carb_Kinase"/>
</dbReference>
<evidence type="ECO:0000313" key="5">
    <source>
        <dbReference type="EMBL" id="KAA5824861.1"/>
    </source>
</evidence>
<keyword evidence="7" id="KW-1185">Reference proteome</keyword>
<sequence length="216" mass="23860">ESTRVNNFAHVNYTKSSPKIGKLLNINGAGIQYRWLLNNLDVSSYEDMNTLATEIPVGSDGVCLLPFGNGAERMLNNKEIGTRLVNVNLNNHNKGHLCRAALEGIAFSFFYGMEILKSDGIKASVIRAGNDNLFRSEIFANTVATLIGQEIEIYNTTGAIGAARAANLHKGDFKAFGKAIMDNDHVMTFMPLKDKTPYVKAYKTWKKELELALNNN</sequence>
<accession>A0A5M7BC00</accession>
<dbReference type="GO" id="GO:0016301">
    <property type="term" value="F:kinase activity"/>
    <property type="evidence" value="ECO:0007669"/>
    <property type="project" value="UniProtKB-KW"/>
</dbReference>
<reference evidence="5" key="3">
    <citation type="submission" date="2019-09" db="EMBL/GenBank/DDBJ databases">
        <authorList>
            <person name="Zhang D.-C."/>
        </authorList>
    </citation>
    <scope>NUCLEOTIDE SEQUENCE</scope>
    <source>
        <strain evidence="5">RU-4-M-4</strain>
    </source>
</reference>
<dbReference type="AlphaFoldDB" id="A0A5M7BC00"/>
<evidence type="ECO:0000259" key="4">
    <source>
        <dbReference type="Pfam" id="PF02782"/>
    </source>
</evidence>
<dbReference type="Pfam" id="PF02782">
    <property type="entry name" value="FGGY_C"/>
    <property type="match status" value="1"/>
</dbReference>
<comment type="caution">
    <text evidence="5">The sequence shown here is derived from an EMBL/GenBank/DDBJ whole genome shotgun (WGS) entry which is preliminary data.</text>
</comment>
<dbReference type="InterPro" id="IPR018485">
    <property type="entry name" value="FGGY_C"/>
</dbReference>
<name>A0A5M7BC00_9FLAO</name>
<evidence type="ECO:0000256" key="2">
    <source>
        <dbReference type="ARBA" id="ARBA00022679"/>
    </source>
</evidence>
<evidence type="ECO:0000313" key="7">
    <source>
        <dbReference type="Proteomes" id="UP000315145"/>
    </source>
</evidence>
<dbReference type="SUPFAM" id="SSF53067">
    <property type="entry name" value="Actin-like ATPase domain"/>
    <property type="match status" value="1"/>
</dbReference>
<evidence type="ECO:0000256" key="3">
    <source>
        <dbReference type="ARBA" id="ARBA00022777"/>
    </source>
</evidence>
<dbReference type="InterPro" id="IPR043129">
    <property type="entry name" value="ATPase_NBD"/>
</dbReference>
<protein>
    <submittedName>
        <fullName evidence="5">Carbohydrate kinase</fullName>
    </submittedName>
</protein>
<keyword evidence="3 5" id="KW-0418">Kinase</keyword>
<evidence type="ECO:0000313" key="6">
    <source>
        <dbReference type="EMBL" id="TSJ76026.1"/>
    </source>
</evidence>
<feature type="non-terminal residue" evidence="5">
    <location>
        <position position="1"/>
    </location>
</feature>
<keyword evidence="2" id="KW-0808">Transferase</keyword>
<dbReference type="PANTHER" id="PTHR43095:SF5">
    <property type="entry name" value="XYLULOSE KINASE"/>
    <property type="match status" value="1"/>
</dbReference>
<feature type="domain" description="Carbohydrate kinase FGGY C-terminal" evidence="4">
    <location>
        <begin position="34"/>
        <end position="167"/>
    </location>
</feature>
<reference evidence="5 8" key="1">
    <citation type="journal article" date="2015" name="Int. J. Syst. Evol. Microbiol.">
        <title>Algibacter amylolyticus sp. nov., isolated from intertidal sediment.</title>
        <authorList>
            <person name="Zhang D.C."/>
            <person name="Wu J."/>
            <person name="Neuner K."/>
            <person name="Yao J."/>
            <person name="Margesin R."/>
        </authorList>
    </citation>
    <scope>NUCLEOTIDE SEQUENCE [LARGE SCALE GENOMIC DNA]</scope>
    <source>
        <strain evidence="5 8">RU-4-M-4</strain>
    </source>
</reference>
<dbReference type="EMBL" id="VWRS01000005">
    <property type="protein sequence ID" value="KAA5824861.1"/>
    <property type="molecule type" value="Genomic_DNA"/>
</dbReference>
<proteinExistence type="inferred from homology"/>
<dbReference type="GO" id="GO:0005975">
    <property type="term" value="P:carbohydrate metabolic process"/>
    <property type="evidence" value="ECO:0007669"/>
    <property type="project" value="InterPro"/>
</dbReference>
<dbReference type="PANTHER" id="PTHR43095">
    <property type="entry name" value="SUGAR KINASE"/>
    <property type="match status" value="1"/>
</dbReference>
<evidence type="ECO:0000256" key="1">
    <source>
        <dbReference type="ARBA" id="ARBA00009156"/>
    </source>
</evidence>
<dbReference type="Gene3D" id="3.30.420.40">
    <property type="match status" value="1"/>
</dbReference>